<dbReference type="AlphaFoldDB" id="V6M013"/>
<evidence type="ECO:0000313" key="3">
    <source>
        <dbReference type="Proteomes" id="UP000018208"/>
    </source>
</evidence>
<sequence>MKENLPPLYFVPPLVFQPQTSRNQSPIVKLSNTITSRSKSLPDIDKVKIINNPVPRLSGSPIALVSFITTSTECQMRMPYVVQLQKLYPKIFFLLISVQKLDVLVKTFMEIPELLYLNIACDQQGVFRSFLSQYSQMGLPHVFAFDENESLIFDGQPQSPELKSKLSRIQGKFSIQSQPRKCSPSRIMEMKQMLSGRK</sequence>
<dbReference type="SUPFAM" id="SSF52833">
    <property type="entry name" value="Thioredoxin-like"/>
    <property type="match status" value="1"/>
</dbReference>
<dbReference type="VEuPathDB" id="GiardiaDB:SS50377_23776"/>
<dbReference type="InterPro" id="IPR036249">
    <property type="entry name" value="Thioredoxin-like_sf"/>
</dbReference>
<organism evidence="1">
    <name type="scientific">Spironucleus salmonicida</name>
    <dbReference type="NCBI Taxonomy" id="348837"/>
    <lineage>
        <taxon>Eukaryota</taxon>
        <taxon>Metamonada</taxon>
        <taxon>Diplomonadida</taxon>
        <taxon>Hexamitidae</taxon>
        <taxon>Hexamitinae</taxon>
        <taxon>Spironucleus</taxon>
    </lineage>
</organism>
<gene>
    <name evidence="1" type="ORF">SS50377_13538</name>
    <name evidence="2" type="ORF">SS50377_23776</name>
</gene>
<keyword evidence="3" id="KW-1185">Reference proteome</keyword>
<proteinExistence type="predicted"/>
<accession>V6M013</accession>
<dbReference type="Proteomes" id="UP000018208">
    <property type="component" value="Unassembled WGS sequence"/>
</dbReference>
<dbReference type="EMBL" id="KI546074">
    <property type="protein sequence ID" value="EST46454.1"/>
    <property type="molecule type" value="Genomic_DNA"/>
</dbReference>
<dbReference type="EMBL" id="AUWU02000004">
    <property type="protein sequence ID" value="KAH0573841.1"/>
    <property type="molecule type" value="Genomic_DNA"/>
</dbReference>
<reference evidence="2" key="2">
    <citation type="submission" date="2020-12" db="EMBL/GenBank/DDBJ databases">
        <title>New Spironucleus salmonicida genome in near-complete chromosomes.</title>
        <authorList>
            <person name="Xu F."/>
            <person name="Kurt Z."/>
            <person name="Jimenez-Gonzalez A."/>
            <person name="Astvaldsson A."/>
            <person name="Andersson J.O."/>
            <person name="Svard S.G."/>
        </authorList>
    </citation>
    <scope>NUCLEOTIDE SEQUENCE</scope>
    <source>
        <strain evidence="2">ATCC 50377</strain>
    </source>
</reference>
<name>V6M013_9EUKA</name>
<protein>
    <recommendedName>
        <fullName evidence="4">Thioredoxin-like domain-containing protein</fullName>
    </recommendedName>
</protein>
<evidence type="ECO:0000313" key="1">
    <source>
        <dbReference type="EMBL" id="EST46454.1"/>
    </source>
</evidence>
<dbReference type="Gene3D" id="3.40.30.10">
    <property type="entry name" value="Glutaredoxin"/>
    <property type="match status" value="1"/>
</dbReference>
<reference evidence="1 2" key="1">
    <citation type="journal article" date="2014" name="PLoS Genet.">
        <title>The Genome of Spironucleus salmonicida Highlights a Fish Pathogen Adapted to Fluctuating Environments.</title>
        <authorList>
            <person name="Xu F."/>
            <person name="Jerlstrom-Hultqvist J."/>
            <person name="Einarsson E."/>
            <person name="Astvaldsson A."/>
            <person name="Svard S.G."/>
            <person name="Andersson J.O."/>
        </authorList>
    </citation>
    <scope>NUCLEOTIDE SEQUENCE</scope>
    <source>
        <strain evidence="2">ATCC 50377</strain>
    </source>
</reference>
<evidence type="ECO:0008006" key="4">
    <source>
        <dbReference type="Google" id="ProtNLM"/>
    </source>
</evidence>
<evidence type="ECO:0000313" key="2">
    <source>
        <dbReference type="EMBL" id="KAH0573841.1"/>
    </source>
</evidence>